<dbReference type="InterPro" id="IPR053828">
    <property type="entry name" value="Nucleosidase_C"/>
</dbReference>
<dbReference type="InterPro" id="IPR004843">
    <property type="entry name" value="Calcineurin-like_PHP"/>
</dbReference>
<dbReference type="FunFam" id="3.60.21.10:FF:000043">
    <property type="entry name" value="Ser/Thr protein phosphatase family"/>
    <property type="match status" value="1"/>
</dbReference>
<dbReference type="EMBL" id="KV453933">
    <property type="protein sequence ID" value="ODV72895.1"/>
    <property type="molecule type" value="Genomic_DNA"/>
</dbReference>
<dbReference type="Pfam" id="PF00149">
    <property type="entry name" value="Metallophos"/>
    <property type="match status" value="1"/>
</dbReference>
<evidence type="ECO:0000313" key="6">
    <source>
        <dbReference type="Proteomes" id="UP000038830"/>
    </source>
</evidence>
<protein>
    <recommendedName>
        <fullName evidence="8">Calcineurin-like phosphoesterase domain-containing protein</fullName>
    </recommendedName>
</protein>
<dbReference type="PANTHER" id="PTHR11575:SF22">
    <property type="entry name" value="ADL392WP"/>
    <property type="match status" value="1"/>
</dbReference>
<dbReference type="SUPFAM" id="SSF55816">
    <property type="entry name" value="5'-nucleotidase (syn. UDP-sugar hydrolase), C-terminal domain"/>
    <property type="match status" value="1"/>
</dbReference>
<accession>A0A1E4S099</accession>
<feature type="chain" id="PRO_5040564593" description="Calcineurin-like phosphoesterase domain-containing protein" evidence="1">
    <location>
        <begin position="19"/>
        <end position="595"/>
    </location>
</feature>
<dbReference type="Proteomes" id="UP000038830">
    <property type="component" value="Unassembled WGS sequence"/>
</dbReference>
<dbReference type="PIRSF" id="PIRSF017316">
    <property type="entry name" value="Pesterase_C1039"/>
    <property type="match status" value="1"/>
</dbReference>
<evidence type="ECO:0008006" key="8">
    <source>
        <dbReference type="Google" id="ProtNLM"/>
    </source>
</evidence>
<gene>
    <name evidence="4" type="ORF">BN1211_2360</name>
    <name evidence="5" type="ORF">CYBJADRAFT_152605</name>
</gene>
<dbReference type="Gene3D" id="3.60.21.10">
    <property type="match status" value="1"/>
</dbReference>
<dbReference type="STRING" id="983966.A0A0H5C2Q9"/>
<reference evidence="6" key="2">
    <citation type="journal article" date="2015" name="J. Biotechnol.">
        <title>The structure of the Cyberlindnera jadinii genome and its relation to Candida utilis analyzed by the occurrence of single nucleotide polymorphisms.</title>
        <authorList>
            <person name="Rupp O."/>
            <person name="Brinkrolf K."/>
            <person name="Buerth C."/>
            <person name="Kunigo M."/>
            <person name="Schneider J."/>
            <person name="Jaenicke S."/>
            <person name="Goesmann A."/>
            <person name="Puehler A."/>
            <person name="Jaeger K.-E."/>
            <person name="Ernst J.F."/>
        </authorList>
    </citation>
    <scope>NUCLEOTIDE SEQUENCE [LARGE SCALE GENOMIC DNA]</scope>
    <source>
        <strain evidence="6">ATCC 18201 / CBS 1600 / BCRC 20928 / JCM 3617 / NBRC 0987 / NRRL Y-1542</strain>
    </source>
</reference>
<dbReference type="EMBL" id="CDQK01000003">
    <property type="protein sequence ID" value="CEP22091.1"/>
    <property type="molecule type" value="Genomic_DNA"/>
</dbReference>
<reference evidence="5 7" key="3">
    <citation type="journal article" date="2016" name="Proc. Natl. Acad. Sci. U.S.A.">
        <title>Comparative genomics of biotechnologically important yeasts.</title>
        <authorList>
            <person name="Riley R."/>
            <person name="Haridas S."/>
            <person name="Wolfe K.H."/>
            <person name="Lopes M.R."/>
            <person name="Hittinger C.T."/>
            <person name="Goeker M."/>
            <person name="Salamov A.A."/>
            <person name="Wisecaver J.H."/>
            <person name="Long T.M."/>
            <person name="Calvey C.H."/>
            <person name="Aerts A.L."/>
            <person name="Barry K.W."/>
            <person name="Choi C."/>
            <person name="Clum A."/>
            <person name="Coughlan A.Y."/>
            <person name="Deshpande S."/>
            <person name="Douglass A.P."/>
            <person name="Hanson S.J."/>
            <person name="Klenk H.-P."/>
            <person name="LaButti K.M."/>
            <person name="Lapidus A."/>
            <person name="Lindquist E.A."/>
            <person name="Lipzen A.M."/>
            <person name="Meier-Kolthoff J.P."/>
            <person name="Ohm R.A."/>
            <person name="Otillar R.P."/>
            <person name="Pangilinan J.L."/>
            <person name="Peng Y."/>
            <person name="Rokas A."/>
            <person name="Rosa C.A."/>
            <person name="Scheuner C."/>
            <person name="Sibirny A.A."/>
            <person name="Slot J.C."/>
            <person name="Stielow J.B."/>
            <person name="Sun H."/>
            <person name="Kurtzman C.P."/>
            <person name="Blackwell M."/>
            <person name="Grigoriev I.V."/>
            <person name="Jeffries T.W."/>
        </authorList>
    </citation>
    <scope>NUCLEOTIDE SEQUENCE [LARGE SCALE GENOMIC DNA]</scope>
    <source>
        <strain evidence="7">ATCC 18201 / CBS 1600 / BCRC 20928 / JCM 3617 / NBRC 0987 / NRRL Y-1542</strain>
        <strain evidence="5">NRRL Y-1542</strain>
    </source>
</reference>
<organism evidence="4 6">
    <name type="scientific">Cyberlindnera jadinii (strain ATCC 18201 / CBS 1600 / BCRC 20928 / JCM 3617 / NBRC 0987 / NRRL Y-1542)</name>
    <name type="common">Torula yeast</name>
    <name type="synonym">Candida utilis</name>
    <dbReference type="NCBI Taxonomy" id="983966"/>
    <lineage>
        <taxon>Eukaryota</taxon>
        <taxon>Fungi</taxon>
        <taxon>Dikarya</taxon>
        <taxon>Ascomycota</taxon>
        <taxon>Saccharomycotina</taxon>
        <taxon>Saccharomycetes</taxon>
        <taxon>Phaffomycetales</taxon>
        <taxon>Phaffomycetaceae</taxon>
        <taxon>Cyberlindnera</taxon>
    </lineage>
</organism>
<reference evidence="4" key="1">
    <citation type="submission" date="2014-12" db="EMBL/GenBank/DDBJ databases">
        <authorList>
            <person name="Jaenicke S."/>
        </authorList>
    </citation>
    <scope>NUCLEOTIDE SEQUENCE [LARGE SCALE GENOMIC DNA]</scope>
    <source>
        <strain evidence="4">CBS1600</strain>
    </source>
</reference>
<evidence type="ECO:0000256" key="1">
    <source>
        <dbReference type="SAM" id="SignalP"/>
    </source>
</evidence>
<name>A0A0H5C2Q9_CYBJN</name>
<feature type="signal peptide" evidence="1">
    <location>
        <begin position="1"/>
        <end position="18"/>
    </location>
</feature>
<dbReference type="OMA" id="DWNRNTF"/>
<dbReference type="Gene3D" id="3.90.780.10">
    <property type="entry name" value="5'-Nucleotidase, C-terminal domain"/>
    <property type="match status" value="2"/>
</dbReference>
<dbReference type="SUPFAM" id="SSF56300">
    <property type="entry name" value="Metallo-dependent phosphatases"/>
    <property type="match status" value="1"/>
</dbReference>
<dbReference type="PANTHER" id="PTHR11575">
    <property type="entry name" value="5'-NUCLEOTIDASE-RELATED"/>
    <property type="match status" value="1"/>
</dbReference>
<dbReference type="InterPro" id="IPR014485">
    <property type="entry name" value="Pesterase_C1039"/>
</dbReference>
<proteinExistence type="predicted"/>
<dbReference type="CDD" id="cd07407">
    <property type="entry name" value="MPP_YHR202W_N"/>
    <property type="match status" value="1"/>
</dbReference>
<dbReference type="Pfam" id="PF21953">
    <property type="entry name" value="NadN_nucleosid_C"/>
    <property type="match status" value="1"/>
</dbReference>
<dbReference type="OrthoDB" id="7722975at2759"/>
<evidence type="ECO:0000259" key="2">
    <source>
        <dbReference type="Pfam" id="PF00149"/>
    </source>
</evidence>
<sequence length="595" mass="68424">MKKSTLYCLSVLTQLVVASEQSPIVQQQPHISPPKNSQFRELVWGDLNFLHTTDTHGWYAGHLNQRQYSGDWGDFISFTAKLRELNDVKGSDLLVVDTGDKHDGNGLSDITEPNGAVSTSIFNSLEYDLVTLGNHELYTEENSVQEYEVSVKRFGDRYVSSNVEFKLDNGTFVPFGSKYRIFKTANRGYRVLALSFLFDFTRFNSRTRVTPLSKVLKQSWFNELLARTPETDIDYIVVFGHIPVTDVEEHELLSLHIHLRRLYPNTPVQYLGGHSHIRDFAVFDRLATGLQSGRYCETVGWISINQTETGVQFNRRFVDFNRESFKHHTGLDDKEFDTPEGLQMTSHIAKMRRHLNLTHSYGYVDRSYMSNRYPYGHPLNVYTLLNSTILPTLQGANEVQSSTSNRLIIVNSGSIRYDLYKGNFTRDQEYIVSPFKNNWNVITLPKDLALAIPPFLNNGRFILQLSTPEKASILLQREKSQQFNSMAGEHDNLRCPDIHKKGLKYGLTTRDDYGCDGDDVVHNSIPYYPAPNIVDSYEEKDPLNDQVDLVFYDFIQPYILEAINHLDRTNRYSERDIHYYGGKSTGVLLRDYFTD</sequence>
<evidence type="ECO:0000313" key="7">
    <source>
        <dbReference type="Proteomes" id="UP000094389"/>
    </source>
</evidence>
<dbReference type="InterPro" id="IPR006179">
    <property type="entry name" value="5_nucleotidase/apyrase"/>
</dbReference>
<dbReference type="AlphaFoldDB" id="A0A0H5C2Q9"/>
<accession>A0A0H5C2Q9</accession>
<dbReference type="GO" id="GO:0005576">
    <property type="term" value="C:extracellular region"/>
    <property type="evidence" value="ECO:0007669"/>
    <property type="project" value="UniProtKB-ARBA"/>
</dbReference>
<evidence type="ECO:0000313" key="5">
    <source>
        <dbReference type="EMBL" id="ODV72895.1"/>
    </source>
</evidence>
<evidence type="ECO:0000313" key="4">
    <source>
        <dbReference type="EMBL" id="CEP22091.1"/>
    </source>
</evidence>
<dbReference type="InterPro" id="IPR036907">
    <property type="entry name" value="5'-Nucleotdase_C_sf"/>
</dbReference>
<dbReference type="GO" id="GO:0016787">
    <property type="term" value="F:hydrolase activity"/>
    <property type="evidence" value="ECO:0007669"/>
    <property type="project" value="InterPro"/>
</dbReference>
<keyword evidence="7" id="KW-1185">Reference proteome</keyword>
<keyword evidence="1" id="KW-0732">Signal</keyword>
<feature type="domain" description="Calcineurin-like phosphoesterase" evidence="2">
    <location>
        <begin position="48"/>
        <end position="277"/>
    </location>
</feature>
<feature type="domain" description="Putative 5'-nucleotidase C-terminal" evidence="3">
    <location>
        <begin position="367"/>
        <end position="560"/>
    </location>
</feature>
<dbReference type="GO" id="GO:0005829">
    <property type="term" value="C:cytosol"/>
    <property type="evidence" value="ECO:0007669"/>
    <property type="project" value="TreeGrafter"/>
</dbReference>
<dbReference type="InterPro" id="IPR029052">
    <property type="entry name" value="Metallo-depent_PP-like"/>
</dbReference>
<dbReference type="GO" id="GO:0009166">
    <property type="term" value="P:nucleotide catabolic process"/>
    <property type="evidence" value="ECO:0007669"/>
    <property type="project" value="InterPro"/>
</dbReference>
<evidence type="ECO:0000259" key="3">
    <source>
        <dbReference type="Pfam" id="PF21953"/>
    </source>
</evidence>
<dbReference type="Proteomes" id="UP000094389">
    <property type="component" value="Unassembled WGS sequence"/>
</dbReference>
<dbReference type="InterPro" id="IPR041823">
    <property type="entry name" value="YHR202W_N"/>
</dbReference>